<dbReference type="Gene3D" id="1.25.40.20">
    <property type="entry name" value="Ankyrin repeat-containing domain"/>
    <property type="match status" value="1"/>
</dbReference>
<comment type="caution">
    <text evidence="1">The sequence shown here is derived from an EMBL/GenBank/DDBJ whole genome shotgun (WGS) entry which is preliminary data.</text>
</comment>
<accession>A0A1E3B7V8</accession>
<protein>
    <submittedName>
        <fullName evidence="1">Uncharacterized protein</fullName>
    </submittedName>
</protein>
<dbReference type="AlphaFoldDB" id="A0A1E3B7V8"/>
<proteinExistence type="predicted"/>
<gene>
    <name evidence="1" type="ORF">SI65_07418</name>
</gene>
<dbReference type="EMBL" id="JXNT01000009">
    <property type="protein sequence ID" value="ODM17019.1"/>
    <property type="molecule type" value="Genomic_DNA"/>
</dbReference>
<evidence type="ECO:0000313" key="1">
    <source>
        <dbReference type="EMBL" id="ODM17019.1"/>
    </source>
</evidence>
<keyword evidence="2" id="KW-1185">Reference proteome</keyword>
<name>A0A1E3B7V8_ASPCR</name>
<organism evidence="1 2">
    <name type="scientific">Aspergillus cristatus</name>
    <name type="common">Chinese Fuzhuan brick tea-fermentation fungus</name>
    <name type="synonym">Eurotium cristatum</name>
    <dbReference type="NCBI Taxonomy" id="573508"/>
    <lineage>
        <taxon>Eukaryota</taxon>
        <taxon>Fungi</taxon>
        <taxon>Dikarya</taxon>
        <taxon>Ascomycota</taxon>
        <taxon>Pezizomycotina</taxon>
        <taxon>Eurotiomycetes</taxon>
        <taxon>Eurotiomycetidae</taxon>
        <taxon>Eurotiales</taxon>
        <taxon>Aspergillaceae</taxon>
        <taxon>Aspergillus</taxon>
        <taxon>Aspergillus subgen. Aspergillus</taxon>
    </lineage>
</organism>
<reference evidence="1 2" key="1">
    <citation type="journal article" date="2016" name="BMC Genomics">
        <title>Comparative genomic and transcriptomic analyses of the Fuzhuan brick tea-fermentation fungus Aspergillus cristatus.</title>
        <authorList>
            <person name="Ge Y."/>
            <person name="Wang Y."/>
            <person name="Liu Y."/>
            <person name="Tan Y."/>
            <person name="Ren X."/>
            <person name="Zhang X."/>
            <person name="Hyde K.D."/>
            <person name="Liu Y."/>
            <person name="Liu Z."/>
        </authorList>
    </citation>
    <scope>NUCLEOTIDE SEQUENCE [LARGE SCALE GENOMIC DNA]</scope>
    <source>
        <strain evidence="1 2">GZAAS20.1005</strain>
    </source>
</reference>
<dbReference type="Proteomes" id="UP000094569">
    <property type="component" value="Unassembled WGS sequence"/>
</dbReference>
<dbReference type="VEuPathDB" id="FungiDB:SI65_07418"/>
<evidence type="ECO:0000313" key="2">
    <source>
        <dbReference type="Proteomes" id="UP000094569"/>
    </source>
</evidence>
<sequence>MLSKRPQKMILLIGTANPVPGSGGKDGKYKYEIQETSPLFKALLNDKGPMVQVFIDHLMKLLGNGRVQPSVIRDMGAALRELHALGMAVSEDSGEALLIQAAGKGDVGAIKFLMKHLTIATTQKAFDNGSLLMQGVRNNEVEVLQLVLSTWTAIDLFVLVLH</sequence>
<dbReference type="InterPro" id="IPR036770">
    <property type="entry name" value="Ankyrin_rpt-contain_sf"/>
</dbReference>